<dbReference type="AlphaFoldDB" id="A0AAD9URN4"/>
<gene>
    <name evidence="2" type="ORF">P5673_032595</name>
</gene>
<dbReference type="Pfam" id="PF04991">
    <property type="entry name" value="LicD"/>
    <property type="match status" value="1"/>
</dbReference>
<accession>A0AAD9URN4</accession>
<proteinExistence type="predicted"/>
<sequence>MRILRSCHWLSKPRIGRLKIVLLGVFTILLSFLHLLVLPQASSGYNEECLTPEWKRQILRTMVQNISRAFHKFNVRYWIDYGTLLGAYRINDILPYDHDADISFLFSSNPSRAFFALKKNGMHVNGLQARYGDVSLDFIRWKATNTTLGANREVILHKYYPPFVKDNFIIRNHHKLESIPFSWIAPTGKINFHGVDVAIPNDPEKVLSFRYPWTFGKIRLEFPYKWKCWVPCWLRKSNGC</sequence>
<dbReference type="PANTHER" id="PTHR13627">
    <property type="entry name" value="FUKUTIN RELATED PROTEIN"/>
    <property type="match status" value="1"/>
</dbReference>
<evidence type="ECO:0000259" key="1">
    <source>
        <dbReference type="Pfam" id="PF04991"/>
    </source>
</evidence>
<organism evidence="2 3">
    <name type="scientific">Acropora cervicornis</name>
    <name type="common">Staghorn coral</name>
    <dbReference type="NCBI Taxonomy" id="6130"/>
    <lineage>
        <taxon>Eukaryota</taxon>
        <taxon>Metazoa</taxon>
        <taxon>Cnidaria</taxon>
        <taxon>Anthozoa</taxon>
        <taxon>Hexacorallia</taxon>
        <taxon>Scleractinia</taxon>
        <taxon>Astrocoeniina</taxon>
        <taxon>Acroporidae</taxon>
        <taxon>Acropora</taxon>
    </lineage>
</organism>
<protein>
    <recommendedName>
        <fullName evidence="1">LicD/FKTN/FKRP nucleotidyltransferase domain-containing protein</fullName>
    </recommendedName>
</protein>
<evidence type="ECO:0000313" key="3">
    <source>
        <dbReference type="Proteomes" id="UP001249851"/>
    </source>
</evidence>
<keyword evidence="3" id="KW-1185">Reference proteome</keyword>
<dbReference type="EMBL" id="JARQWQ010000185">
    <property type="protein sequence ID" value="KAK2547426.1"/>
    <property type="molecule type" value="Genomic_DNA"/>
</dbReference>
<comment type="caution">
    <text evidence="2">The sequence shown here is derived from an EMBL/GenBank/DDBJ whole genome shotgun (WGS) entry which is preliminary data.</text>
</comment>
<reference evidence="2" key="2">
    <citation type="journal article" date="2023" name="Science">
        <title>Genomic signatures of disease resistance in endangered staghorn corals.</title>
        <authorList>
            <person name="Vollmer S.V."/>
            <person name="Selwyn J.D."/>
            <person name="Despard B.A."/>
            <person name="Roesel C.L."/>
        </authorList>
    </citation>
    <scope>NUCLEOTIDE SEQUENCE</scope>
    <source>
        <strain evidence="2">K2</strain>
    </source>
</reference>
<dbReference type="InterPro" id="IPR007074">
    <property type="entry name" value="LicD/FKTN/FKRP_NTP_transf"/>
</dbReference>
<reference evidence="2" key="1">
    <citation type="journal article" date="2023" name="G3 (Bethesda)">
        <title>Whole genome assembly and annotation of the endangered Caribbean coral Acropora cervicornis.</title>
        <authorList>
            <person name="Selwyn J.D."/>
            <person name="Vollmer S.V."/>
        </authorList>
    </citation>
    <scope>NUCLEOTIDE SEQUENCE</scope>
    <source>
        <strain evidence="2">K2</strain>
    </source>
</reference>
<dbReference type="InterPro" id="IPR052613">
    <property type="entry name" value="LicD_transferase"/>
</dbReference>
<feature type="domain" description="LicD/FKTN/FKRP nucleotidyltransferase" evidence="1">
    <location>
        <begin position="73"/>
        <end position="104"/>
    </location>
</feature>
<dbReference type="PANTHER" id="PTHR13627:SF35">
    <property type="entry name" value="LICD FAMILY PROTEIN"/>
    <property type="match status" value="1"/>
</dbReference>
<dbReference type="Proteomes" id="UP001249851">
    <property type="component" value="Unassembled WGS sequence"/>
</dbReference>
<dbReference type="GO" id="GO:0009100">
    <property type="term" value="P:glycoprotein metabolic process"/>
    <property type="evidence" value="ECO:0007669"/>
    <property type="project" value="UniProtKB-ARBA"/>
</dbReference>
<evidence type="ECO:0000313" key="2">
    <source>
        <dbReference type="EMBL" id="KAK2547426.1"/>
    </source>
</evidence>
<name>A0AAD9URN4_ACRCE</name>